<evidence type="ECO:0000256" key="1">
    <source>
        <dbReference type="ARBA" id="ARBA00023157"/>
    </source>
</evidence>
<dbReference type="InterPro" id="IPR017937">
    <property type="entry name" value="Thioredoxin_CS"/>
</dbReference>
<keyword evidence="1" id="KW-1015">Disulfide bond</keyword>
<feature type="compositionally biased region" description="Low complexity" evidence="2">
    <location>
        <begin position="107"/>
        <end position="119"/>
    </location>
</feature>
<dbReference type="STRING" id="231916.A0A409YI70"/>
<name>A0A409YI70_9AGAR</name>
<dbReference type="InterPro" id="IPR036249">
    <property type="entry name" value="Thioredoxin-like_sf"/>
</dbReference>
<dbReference type="Pfam" id="PF00085">
    <property type="entry name" value="Thioredoxin"/>
    <property type="match status" value="1"/>
</dbReference>
<accession>A0A409YI70</accession>
<dbReference type="EMBL" id="NHYE01000828">
    <property type="protein sequence ID" value="PPR02696.1"/>
    <property type="molecule type" value="Genomic_DNA"/>
</dbReference>
<gene>
    <name evidence="4" type="ORF">CVT26_009799</name>
</gene>
<dbReference type="Gene3D" id="3.40.30.10">
    <property type="entry name" value="Glutaredoxin"/>
    <property type="match status" value="1"/>
</dbReference>
<keyword evidence="5" id="KW-1185">Reference proteome</keyword>
<evidence type="ECO:0000313" key="4">
    <source>
        <dbReference type="EMBL" id="PPR02696.1"/>
    </source>
</evidence>
<evidence type="ECO:0000313" key="5">
    <source>
        <dbReference type="Proteomes" id="UP000284706"/>
    </source>
</evidence>
<dbReference type="InParanoid" id="A0A409YI70"/>
<feature type="region of interest" description="Disordered" evidence="2">
    <location>
        <begin position="98"/>
        <end position="129"/>
    </location>
</feature>
<dbReference type="OrthoDB" id="10263751at2759"/>
<protein>
    <recommendedName>
        <fullName evidence="3">Thioredoxin domain-containing protein</fullName>
    </recommendedName>
</protein>
<organism evidence="4 5">
    <name type="scientific">Gymnopilus dilepis</name>
    <dbReference type="NCBI Taxonomy" id="231916"/>
    <lineage>
        <taxon>Eukaryota</taxon>
        <taxon>Fungi</taxon>
        <taxon>Dikarya</taxon>
        <taxon>Basidiomycota</taxon>
        <taxon>Agaricomycotina</taxon>
        <taxon>Agaricomycetes</taxon>
        <taxon>Agaricomycetidae</taxon>
        <taxon>Agaricales</taxon>
        <taxon>Agaricineae</taxon>
        <taxon>Hymenogastraceae</taxon>
        <taxon>Gymnopilus</taxon>
    </lineage>
</organism>
<dbReference type="PROSITE" id="PS51352">
    <property type="entry name" value="THIOREDOXIN_2"/>
    <property type="match status" value="1"/>
</dbReference>
<dbReference type="Proteomes" id="UP000284706">
    <property type="component" value="Unassembled WGS sequence"/>
</dbReference>
<evidence type="ECO:0000259" key="3">
    <source>
        <dbReference type="PROSITE" id="PS51352"/>
    </source>
</evidence>
<dbReference type="PANTHER" id="PTHR46115">
    <property type="entry name" value="THIOREDOXIN-LIKE PROTEIN 1"/>
    <property type="match status" value="1"/>
</dbReference>
<evidence type="ECO:0000256" key="2">
    <source>
        <dbReference type="SAM" id="MobiDB-lite"/>
    </source>
</evidence>
<dbReference type="CDD" id="cd02947">
    <property type="entry name" value="TRX_family"/>
    <property type="match status" value="1"/>
</dbReference>
<dbReference type="AlphaFoldDB" id="A0A409YI70"/>
<comment type="caution">
    <text evidence="4">The sequence shown here is derived from an EMBL/GenBank/DDBJ whole genome shotgun (WGS) entry which is preliminary data.</text>
</comment>
<dbReference type="PRINTS" id="PR00421">
    <property type="entry name" value="THIOREDOXIN"/>
</dbReference>
<dbReference type="SUPFAM" id="SSF52833">
    <property type="entry name" value="Thioredoxin-like"/>
    <property type="match status" value="1"/>
</dbReference>
<feature type="domain" description="Thioredoxin" evidence="3">
    <location>
        <begin position="1"/>
        <end position="107"/>
    </location>
</feature>
<reference evidence="4 5" key="1">
    <citation type="journal article" date="2018" name="Evol. Lett.">
        <title>Horizontal gene cluster transfer increased hallucinogenic mushroom diversity.</title>
        <authorList>
            <person name="Reynolds H.T."/>
            <person name="Vijayakumar V."/>
            <person name="Gluck-Thaler E."/>
            <person name="Korotkin H.B."/>
            <person name="Matheny P.B."/>
            <person name="Slot J.C."/>
        </authorList>
    </citation>
    <scope>NUCLEOTIDE SEQUENCE [LARGE SCALE GENOMIC DNA]</scope>
    <source>
        <strain evidence="4 5">SRW20</strain>
    </source>
</reference>
<sequence>MPITHLTSLSQLNGILGKSKDKLSVIDFHATWCGPCHAIAPTFESLSKEYPQVNFLKCDVDAVPDVAQAYAVTAMPTFVFLKGSTKVDQVRGADRSGLTSTVRKHATGTSSSSAGAFSGKGQTLGGAPAAPDVAGELKQGVDRITGGFGQLDPQMKVLLGLLGLYFVFWYLG</sequence>
<proteinExistence type="predicted"/>
<dbReference type="PROSITE" id="PS00194">
    <property type="entry name" value="THIOREDOXIN_1"/>
    <property type="match status" value="1"/>
</dbReference>
<dbReference type="InterPro" id="IPR013766">
    <property type="entry name" value="Thioredoxin_domain"/>
</dbReference>